<organism evidence="1 2">
    <name type="scientific">Corchorus capsularis</name>
    <name type="common">Jute</name>
    <dbReference type="NCBI Taxonomy" id="210143"/>
    <lineage>
        <taxon>Eukaryota</taxon>
        <taxon>Viridiplantae</taxon>
        <taxon>Streptophyta</taxon>
        <taxon>Embryophyta</taxon>
        <taxon>Tracheophyta</taxon>
        <taxon>Spermatophyta</taxon>
        <taxon>Magnoliopsida</taxon>
        <taxon>eudicotyledons</taxon>
        <taxon>Gunneridae</taxon>
        <taxon>Pentapetalae</taxon>
        <taxon>rosids</taxon>
        <taxon>malvids</taxon>
        <taxon>Malvales</taxon>
        <taxon>Malvaceae</taxon>
        <taxon>Grewioideae</taxon>
        <taxon>Apeibeae</taxon>
        <taxon>Corchorus</taxon>
    </lineage>
</organism>
<proteinExistence type="predicted"/>
<comment type="caution">
    <text evidence="1">The sequence shown here is derived from an EMBL/GenBank/DDBJ whole genome shotgun (WGS) entry which is preliminary data.</text>
</comment>
<keyword evidence="2" id="KW-1185">Reference proteome</keyword>
<accession>A0A1R3IJF4</accession>
<reference evidence="1 2" key="1">
    <citation type="submission" date="2013-09" db="EMBL/GenBank/DDBJ databases">
        <title>Corchorus capsularis genome sequencing.</title>
        <authorList>
            <person name="Alam M."/>
            <person name="Haque M.S."/>
            <person name="Islam M.S."/>
            <person name="Emdad E.M."/>
            <person name="Islam M.M."/>
            <person name="Ahmed B."/>
            <person name="Halim A."/>
            <person name="Hossen Q.M.M."/>
            <person name="Hossain M.Z."/>
            <person name="Ahmed R."/>
            <person name="Khan M.M."/>
            <person name="Islam R."/>
            <person name="Rashid M.M."/>
            <person name="Khan S.A."/>
            <person name="Rahman M.S."/>
            <person name="Alam M."/>
        </authorList>
    </citation>
    <scope>NUCLEOTIDE SEQUENCE [LARGE SCALE GENOMIC DNA]</scope>
    <source>
        <strain evidence="2">cv. CVL-1</strain>
        <tissue evidence="1">Whole seedling</tissue>
    </source>
</reference>
<protein>
    <submittedName>
        <fullName evidence="1">Uncharacterized protein</fullName>
    </submittedName>
</protein>
<sequence length="25" mass="2696">MDKFHRCTLGCLALAGAACLRLCDN</sequence>
<name>A0A1R3IJF4_COCAP</name>
<dbReference type="Proteomes" id="UP000188268">
    <property type="component" value="Unassembled WGS sequence"/>
</dbReference>
<evidence type="ECO:0000313" key="1">
    <source>
        <dbReference type="EMBL" id="OMO82714.1"/>
    </source>
</evidence>
<dbReference type="EMBL" id="AWWV01009960">
    <property type="protein sequence ID" value="OMO82714.1"/>
    <property type="molecule type" value="Genomic_DNA"/>
</dbReference>
<dbReference type="AlphaFoldDB" id="A0A1R3IJF4"/>
<gene>
    <name evidence="1" type="ORF">CCACVL1_11788</name>
</gene>
<dbReference type="PROSITE" id="PS51257">
    <property type="entry name" value="PROKAR_LIPOPROTEIN"/>
    <property type="match status" value="1"/>
</dbReference>
<evidence type="ECO:0000313" key="2">
    <source>
        <dbReference type="Proteomes" id="UP000188268"/>
    </source>
</evidence>
<dbReference type="Gramene" id="OMO82714">
    <property type="protein sequence ID" value="OMO82714"/>
    <property type="gene ID" value="CCACVL1_11788"/>
</dbReference>